<keyword evidence="3" id="KW-0812">Transmembrane</keyword>
<dbReference type="OrthoDB" id="9806575at2"/>
<evidence type="ECO:0000313" key="4">
    <source>
        <dbReference type="EMBL" id="SEF77165.1"/>
    </source>
</evidence>
<dbReference type="AlphaFoldDB" id="A0A1H5UQ21"/>
<keyword evidence="5" id="KW-1185">Reference proteome</keyword>
<evidence type="ECO:0000313" key="5">
    <source>
        <dbReference type="Proteomes" id="UP000242850"/>
    </source>
</evidence>
<dbReference type="GO" id="GO:0015385">
    <property type="term" value="F:sodium:proton antiporter activity"/>
    <property type="evidence" value="ECO:0007669"/>
    <property type="project" value="TreeGrafter"/>
</dbReference>
<proteinExistence type="inferred from homology"/>
<dbReference type="InterPro" id="IPR005133">
    <property type="entry name" value="PhaG_MnhG_YufB"/>
</dbReference>
<reference evidence="5" key="1">
    <citation type="submission" date="2016-10" db="EMBL/GenBank/DDBJ databases">
        <authorList>
            <person name="Varghese N."/>
            <person name="Submissions S."/>
        </authorList>
    </citation>
    <scope>NUCLEOTIDE SEQUENCE [LARGE SCALE GENOMIC DNA]</scope>
    <source>
        <strain evidence="5">DSM 5463</strain>
    </source>
</reference>
<dbReference type="Pfam" id="PF03334">
    <property type="entry name" value="PhaG_MnhG_YufB"/>
    <property type="match status" value="1"/>
</dbReference>
<feature type="transmembrane region" description="Helical" evidence="3">
    <location>
        <begin position="38"/>
        <end position="59"/>
    </location>
</feature>
<organism evidence="4 5">
    <name type="scientific">Caloramator fervidus</name>
    <dbReference type="NCBI Taxonomy" id="29344"/>
    <lineage>
        <taxon>Bacteria</taxon>
        <taxon>Bacillati</taxon>
        <taxon>Bacillota</taxon>
        <taxon>Clostridia</taxon>
        <taxon>Eubacteriales</taxon>
        <taxon>Clostridiaceae</taxon>
        <taxon>Caloramator</taxon>
    </lineage>
</organism>
<gene>
    <name evidence="4" type="ORF">SAMN05660865_00971</name>
</gene>
<dbReference type="Proteomes" id="UP000242850">
    <property type="component" value="Unassembled WGS sequence"/>
</dbReference>
<comment type="subcellular location">
    <subcellularLocation>
        <location evidence="1">Membrane</location>
        <topology evidence="1">Multi-pass membrane protein</topology>
    </subcellularLocation>
</comment>
<dbReference type="RefSeq" id="WP_103895947.1">
    <property type="nucleotide sequence ID" value="NZ_FNUK01000010.1"/>
</dbReference>
<feature type="transmembrane region" description="Helical" evidence="3">
    <location>
        <begin position="6"/>
        <end position="26"/>
    </location>
</feature>
<dbReference type="NCBIfam" id="TIGR01300">
    <property type="entry name" value="CPA3_mnhG_phaG"/>
    <property type="match status" value="1"/>
</dbReference>
<dbReference type="PANTHER" id="PTHR34703">
    <property type="entry name" value="ANTIPORTER SUBUNIT MNHG2-RELATED"/>
    <property type="match status" value="1"/>
</dbReference>
<accession>A0A1H5UQ21</accession>
<evidence type="ECO:0000256" key="1">
    <source>
        <dbReference type="ARBA" id="ARBA00004141"/>
    </source>
</evidence>
<feature type="transmembrane region" description="Helical" evidence="3">
    <location>
        <begin position="65"/>
        <end position="88"/>
    </location>
</feature>
<evidence type="ECO:0000256" key="2">
    <source>
        <dbReference type="ARBA" id="ARBA00008404"/>
    </source>
</evidence>
<dbReference type="EMBL" id="FNUK01000010">
    <property type="protein sequence ID" value="SEF77165.1"/>
    <property type="molecule type" value="Genomic_DNA"/>
</dbReference>
<sequence length="113" mass="12431">MIARIIIDLFLLLGCFFAFAGVVGLIRMPDSFTRMQSSTNIATLGVLWTVLGVAIYAFMNNNIAFGIKVILIGVFVVITSAISGHAILRGAYKHGIRPDNLVVDEYRRDNPDE</sequence>
<keyword evidence="3" id="KW-0472">Membrane</keyword>
<dbReference type="PANTHER" id="PTHR34703:SF1">
    <property type="entry name" value="ANTIPORTER SUBUNIT MNHG2-RELATED"/>
    <property type="match status" value="1"/>
</dbReference>
<protein>
    <submittedName>
        <fullName evidence="4">Multicomponent Na+:H+ antiporter subunit G</fullName>
    </submittedName>
</protein>
<name>A0A1H5UQ21_9CLOT</name>
<evidence type="ECO:0000256" key="3">
    <source>
        <dbReference type="SAM" id="Phobius"/>
    </source>
</evidence>
<keyword evidence="3" id="KW-1133">Transmembrane helix</keyword>
<comment type="similarity">
    <text evidence="2">Belongs to the CPA3 antiporters (TC 2.A.63) subunit G family.</text>
</comment>